<dbReference type="SUPFAM" id="SSF54826">
    <property type="entry name" value="Enolase N-terminal domain-like"/>
    <property type="match status" value="1"/>
</dbReference>
<dbReference type="Pfam" id="PF13378">
    <property type="entry name" value="MR_MLE_C"/>
    <property type="match status" value="1"/>
</dbReference>
<dbReference type="SFLD" id="SFLDG01258">
    <property type="entry name" value="(chloro)muconate_cycloisomeras"/>
    <property type="match status" value="1"/>
</dbReference>
<evidence type="ECO:0000256" key="7">
    <source>
        <dbReference type="ARBA" id="ARBA00023235"/>
    </source>
</evidence>
<dbReference type="SFLD" id="SFLDF00009">
    <property type="entry name" value="o-succinylbenzoate_synthase"/>
    <property type="match status" value="1"/>
</dbReference>
<gene>
    <name evidence="9" type="ORF">H5411_45340</name>
</gene>
<name>A0A8E1W8C9_9PSEU</name>
<evidence type="ECO:0000259" key="8">
    <source>
        <dbReference type="SMART" id="SM00922"/>
    </source>
</evidence>
<dbReference type="InterPro" id="IPR018110">
    <property type="entry name" value="Mandel_Rmase/mucon_lact_enz_CS"/>
</dbReference>
<dbReference type="Proteomes" id="UP000550260">
    <property type="component" value="Unassembled WGS sequence"/>
</dbReference>
<comment type="cofactor">
    <cofactor evidence="1">
        <name>Mn(2+)</name>
        <dbReference type="ChEBI" id="CHEBI:29035"/>
    </cofactor>
</comment>
<dbReference type="PROSITE" id="PS00909">
    <property type="entry name" value="MR_MLE_2"/>
    <property type="match status" value="1"/>
</dbReference>
<dbReference type="SUPFAM" id="SSF51604">
    <property type="entry name" value="Enolase C-terminal domain-like"/>
    <property type="match status" value="1"/>
</dbReference>
<dbReference type="GO" id="GO:0016854">
    <property type="term" value="F:racemase and epimerase activity"/>
    <property type="evidence" value="ECO:0007669"/>
    <property type="project" value="UniProtKB-ARBA"/>
</dbReference>
<dbReference type="GO" id="GO:0018849">
    <property type="term" value="F:muconate cycloisomerase activity"/>
    <property type="evidence" value="ECO:0007669"/>
    <property type="project" value="InterPro"/>
</dbReference>
<dbReference type="AlphaFoldDB" id="A0A8E1W8C9"/>
<comment type="similarity">
    <text evidence="3">Belongs to the mandelate racemase/muconate lactonizing enzyme family.</text>
</comment>
<dbReference type="Gene3D" id="3.30.390.10">
    <property type="entry name" value="Enolase-like, N-terminal domain"/>
    <property type="match status" value="1"/>
</dbReference>
<keyword evidence="5" id="KW-0058">Aromatic hydrocarbons catabolism</keyword>
<dbReference type="NCBIfam" id="TIGR02534">
    <property type="entry name" value="mucon_cyclo"/>
    <property type="match status" value="1"/>
</dbReference>
<evidence type="ECO:0000256" key="5">
    <source>
        <dbReference type="ARBA" id="ARBA00022797"/>
    </source>
</evidence>
<dbReference type="GO" id="GO:0018850">
    <property type="term" value="F:chloromuconate cycloisomerase activity"/>
    <property type="evidence" value="ECO:0007669"/>
    <property type="project" value="InterPro"/>
</dbReference>
<dbReference type="Pfam" id="PF02746">
    <property type="entry name" value="MR_MLE_N"/>
    <property type="match status" value="1"/>
</dbReference>
<proteinExistence type="inferred from homology"/>
<dbReference type="EMBL" id="JACJHR010000166">
    <property type="protein sequence ID" value="MBB2506319.1"/>
    <property type="molecule type" value="Genomic_DNA"/>
</dbReference>
<dbReference type="Gene3D" id="3.20.20.120">
    <property type="entry name" value="Enolase-like C-terminal domain"/>
    <property type="match status" value="1"/>
</dbReference>
<reference evidence="9 10" key="1">
    <citation type="submission" date="2020-08" db="EMBL/GenBank/DDBJ databases">
        <title>Amycolatopsis echigonensis JCM 21831.</title>
        <authorList>
            <person name="Tedsree N."/>
            <person name="Kuncharoen N."/>
            <person name="Likhitwitayawuid K."/>
            <person name="Tanasupawat S."/>
        </authorList>
    </citation>
    <scope>NUCLEOTIDE SEQUENCE [LARGE SCALE GENOMIC DNA]</scope>
    <source>
        <strain evidence="9 10">JCM 21831</strain>
    </source>
</reference>
<evidence type="ECO:0000256" key="6">
    <source>
        <dbReference type="ARBA" id="ARBA00023211"/>
    </source>
</evidence>
<dbReference type="InterPro" id="IPR013342">
    <property type="entry name" value="Mandelate_racemase_C"/>
</dbReference>
<protein>
    <submittedName>
        <fullName evidence="9">Muconate cycloisomerase family protein</fullName>
    </submittedName>
</protein>
<dbReference type="GO" id="GO:0009063">
    <property type="term" value="P:amino acid catabolic process"/>
    <property type="evidence" value="ECO:0007669"/>
    <property type="project" value="InterPro"/>
</dbReference>
<dbReference type="PANTHER" id="PTHR48073:SF2">
    <property type="entry name" value="O-SUCCINYLBENZOATE SYNTHASE"/>
    <property type="match status" value="1"/>
</dbReference>
<dbReference type="GO" id="GO:0030145">
    <property type="term" value="F:manganese ion binding"/>
    <property type="evidence" value="ECO:0007669"/>
    <property type="project" value="InterPro"/>
</dbReference>
<dbReference type="SFLD" id="SFLDS00001">
    <property type="entry name" value="Enolase"/>
    <property type="match status" value="1"/>
</dbReference>
<accession>A0A8E1W8C9</accession>
<comment type="pathway">
    <text evidence="2">Aromatic compound metabolism.</text>
</comment>
<evidence type="ECO:0000313" key="10">
    <source>
        <dbReference type="Proteomes" id="UP000550260"/>
    </source>
</evidence>
<dbReference type="CDD" id="cd03318">
    <property type="entry name" value="MLE"/>
    <property type="match status" value="1"/>
</dbReference>
<dbReference type="InterPro" id="IPR036849">
    <property type="entry name" value="Enolase-like_C_sf"/>
</dbReference>
<dbReference type="PANTHER" id="PTHR48073">
    <property type="entry name" value="O-SUCCINYLBENZOATE SYNTHASE-RELATED"/>
    <property type="match status" value="1"/>
</dbReference>
<dbReference type="InterPro" id="IPR013370">
    <property type="entry name" value="Chloromuconate_cycloisomerase"/>
</dbReference>
<evidence type="ECO:0000256" key="3">
    <source>
        <dbReference type="ARBA" id="ARBA00008031"/>
    </source>
</evidence>
<evidence type="ECO:0000256" key="4">
    <source>
        <dbReference type="ARBA" id="ARBA00022723"/>
    </source>
</evidence>
<keyword evidence="4" id="KW-0479">Metal-binding</keyword>
<dbReference type="PROSITE" id="PS00908">
    <property type="entry name" value="MR_MLE_1"/>
    <property type="match status" value="1"/>
</dbReference>
<dbReference type="InterPro" id="IPR013341">
    <property type="entry name" value="Mandelate_racemase_N_dom"/>
</dbReference>
<comment type="caution">
    <text evidence="9">The sequence shown here is derived from an EMBL/GenBank/DDBJ whole genome shotgun (WGS) entry which is preliminary data.</text>
</comment>
<feature type="domain" description="Mandelate racemase/muconate lactonizing enzyme C-terminal" evidence="8">
    <location>
        <begin position="147"/>
        <end position="245"/>
    </location>
</feature>
<dbReference type="RefSeq" id="WP_013673018.1">
    <property type="nucleotide sequence ID" value="NZ_JACJHR010000166.1"/>
</dbReference>
<keyword evidence="6" id="KW-0464">Manganese</keyword>
<keyword evidence="7" id="KW-0413">Isomerase</keyword>
<dbReference type="InterPro" id="IPR029017">
    <property type="entry name" value="Enolase-like_N"/>
</dbReference>
<evidence type="ECO:0000256" key="2">
    <source>
        <dbReference type="ARBA" id="ARBA00005211"/>
    </source>
</evidence>
<dbReference type="SFLD" id="SFLDG00180">
    <property type="entry name" value="muconate_cycloisomerase"/>
    <property type="match status" value="1"/>
</dbReference>
<organism evidence="9 10">
    <name type="scientific">Amycolatopsis echigonensis</name>
    <dbReference type="NCBI Taxonomy" id="2576905"/>
    <lineage>
        <taxon>Bacteria</taxon>
        <taxon>Bacillati</taxon>
        <taxon>Actinomycetota</taxon>
        <taxon>Actinomycetes</taxon>
        <taxon>Pseudonocardiales</taxon>
        <taxon>Pseudonocardiaceae</taxon>
        <taxon>Amycolatopsis</taxon>
    </lineage>
</organism>
<dbReference type="SMART" id="SM00922">
    <property type="entry name" value="MR_MLE"/>
    <property type="match status" value="1"/>
</dbReference>
<evidence type="ECO:0000313" key="9">
    <source>
        <dbReference type="EMBL" id="MBB2506319.1"/>
    </source>
</evidence>
<dbReference type="InterPro" id="IPR029065">
    <property type="entry name" value="Enolase_C-like"/>
</dbReference>
<sequence>MNTARIESVTADIVDIPLRRLHKFSVTQIDHQSVVLVRVRTVDGAVGIGEGVVPGGPWWGGESVETMKVVIDRYLAPLLVGRDVAEVPALRATMDRLVAENRFAKAAVEVALFDAWGRTVGLPVYALLGGLAQDRVPVTWALGAARPDEIIEEATGKLDAGKHASFKLKMGSQDPEADVERIEKVASALASRASLRVDINAAWDELTATRYLPRLQAAGVELIEQPLPAWDIDGAARLAQLLEIPIMADESLRSEQDALRIVKANAADIFSLKVTKSGGFTVTQRIAAVATAAGIPCHGGTAIESPIGTVAGLHLCCATPSVTFGSELFGPLLMAEELLVEPLDYRDGHLHVPHGPGLGVTLDEEKVRRLTRG</sequence>
<evidence type="ECO:0000256" key="1">
    <source>
        <dbReference type="ARBA" id="ARBA00001936"/>
    </source>
</evidence>